<evidence type="ECO:0000259" key="11">
    <source>
        <dbReference type="Pfam" id="PF02558"/>
    </source>
</evidence>
<reference evidence="13 14" key="1">
    <citation type="submission" date="2019-03" db="EMBL/GenBank/DDBJ databases">
        <title>Genomic Encyclopedia of Archaeal and Bacterial Type Strains, Phase II (KMG-II): from individual species to whole genera.</title>
        <authorList>
            <person name="Goeker M."/>
        </authorList>
    </citation>
    <scope>NUCLEOTIDE SEQUENCE [LARGE SCALE GENOMIC DNA]</scope>
    <source>
        <strain evidence="13 14">DSM 27697</strain>
    </source>
</reference>
<dbReference type="InterPro" id="IPR013332">
    <property type="entry name" value="KPR_N"/>
</dbReference>
<keyword evidence="5 10" id="KW-0566">Pantothenate biosynthesis</keyword>
<dbReference type="InterPro" id="IPR008927">
    <property type="entry name" value="6-PGluconate_DH-like_C_sf"/>
</dbReference>
<evidence type="ECO:0000259" key="12">
    <source>
        <dbReference type="Pfam" id="PF08546"/>
    </source>
</evidence>
<accession>A0A4R1G9B4</accession>
<organism evidence="13 14">
    <name type="scientific">Marinobacterium mangrovicola</name>
    <dbReference type="NCBI Taxonomy" id="1476959"/>
    <lineage>
        <taxon>Bacteria</taxon>
        <taxon>Pseudomonadati</taxon>
        <taxon>Pseudomonadota</taxon>
        <taxon>Gammaproteobacteria</taxon>
        <taxon>Oceanospirillales</taxon>
        <taxon>Oceanospirillaceae</taxon>
        <taxon>Marinobacterium</taxon>
    </lineage>
</organism>
<evidence type="ECO:0000256" key="7">
    <source>
        <dbReference type="ARBA" id="ARBA00023002"/>
    </source>
</evidence>
<evidence type="ECO:0000256" key="8">
    <source>
        <dbReference type="ARBA" id="ARBA00032024"/>
    </source>
</evidence>
<dbReference type="PANTHER" id="PTHR43765">
    <property type="entry name" value="2-DEHYDROPANTOATE 2-REDUCTASE-RELATED"/>
    <property type="match status" value="1"/>
</dbReference>
<keyword evidence="14" id="KW-1185">Reference proteome</keyword>
<evidence type="ECO:0000256" key="10">
    <source>
        <dbReference type="RuleBase" id="RU362068"/>
    </source>
</evidence>
<evidence type="ECO:0000256" key="6">
    <source>
        <dbReference type="ARBA" id="ARBA00022857"/>
    </source>
</evidence>
<dbReference type="InterPro" id="IPR050838">
    <property type="entry name" value="Ketopantoate_reductase"/>
</dbReference>
<dbReference type="AlphaFoldDB" id="A0A4R1G9B4"/>
<gene>
    <name evidence="13" type="ORF">CLV83_3226</name>
</gene>
<feature type="domain" description="Ketopantoate reductase N-terminal" evidence="11">
    <location>
        <begin position="24"/>
        <end position="164"/>
    </location>
</feature>
<evidence type="ECO:0000313" key="14">
    <source>
        <dbReference type="Proteomes" id="UP000294546"/>
    </source>
</evidence>
<keyword evidence="7 10" id="KW-0560">Oxidoreductase</keyword>
<dbReference type="UniPathway" id="UPA00028">
    <property type="reaction ID" value="UER00004"/>
</dbReference>
<keyword evidence="6 10" id="KW-0521">NADP</keyword>
<dbReference type="InterPro" id="IPR003710">
    <property type="entry name" value="ApbA"/>
</dbReference>
<dbReference type="InterPro" id="IPR013328">
    <property type="entry name" value="6PGD_dom2"/>
</dbReference>
<comment type="catalytic activity">
    <reaction evidence="9 10">
        <text>(R)-pantoate + NADP(+) = 2-dehydropantoate + NADPH + H(+)</text>
        <dbReference type="Rhea" id="RHEA:16233"/>
        <dbReference type="ChEBI" id="CHEBI:11561"/>
        <dbReference type="ChEBI" id="CHEBI:15378"/>
        <dbReference type="ChEBI" id="CHEBI:15980"/>
        <dbReference type="ChEBI" id="CHEBI:57783"/>
        <dbReference type="ChEBI" id="CHEBI:58349"/>
        <dbReference type="EC" id="1.1.1.169"/>
    </reaction>
</comment>
<dbReference type="EMBL" id="SMFU01000010">
    <property type="protein sequence ID" value="TCK04777.1"/>
    <property type="molecule type" value="Genomic_DNA"/>
</dbReference>
<evidence type="ECO:0000256" key="1">
    <source>
        <dbReference type="ARBA" id="ARBA00004994"/>
    </source>
</evidence>
<proteinExistence type="inferred from homology"/>
<sequence length="329" mass="35049">MPTHASPQPKSQTATAPLAGSPHIVIVGAGAMGSYFGGMLIDAGQRVSLIDVNPAQIETINQRGLILETDDGRRELSAKAALAQDVTEAADLVILLTKTLHTEAAMASISHLLTPSSVILSLQNGLGNAERIQKFHDRSRIAVGTTLVPADLQGPGHVVSHGPSSSRMMDVNTQCPTWMENLAVLFNDAGLRTELDRDIHSVIWSKVAFNAALNAVCAVTGSTPGPISQVEEALTLVRNMVRETVLAGSAHGVALDEKHIWHNVEMALHEQPNHKPSMLQDIEHGRTTEIDAINGAIVDAALQAGLEAPVNQTLLQLVKLKQFLTLECA</sequence>
<protein>
    <recommendedName>
        <fullName evidence="4 10">2-dehydropantoate 2-reductase</fullName>
        <ecNumber evidence="3 10">1.1.1.169</ecNumber>
    </recommendedName>
    <alternativeName>
        <fullName evidence="8 10">Ketopantoate reductase</fullName>
    </alternativeName>
</protein>
<dbReference type="InterPro" id="IPR013752">
    <property type="entry name" value="KPA_reductase"/>
</dbReference>
<comment type="pathway">
    <text evidence="1 10">Cofactor biosynthesis; (R)-pantothenate biosynthesis; (R)-pantoate from 3-methyl-2-oxobutanoate: step 2/2.</text>
</comment>
<dbReference type="FunFam" id="1.10.1040.10:FF:000017">
    <property type="entry name" value="2-dehydropantoate 2-reductase"/>
    <property type="match status" value="1"/>
</dbReference>
<evidence type="ECO:0000256" key="4">
    <source>
        <dbReference type="ARBA" id="ARBA00019465"/>
    </source>
</evidence>
<comment type="caution">
    <text evidence="13">The sequence shown here is derived from an EMBL/GenBank/DDBJ whole genome shotgun (WGS) entry which is preliminary data.</text>
</comment>
<dbReference type="PANTHER" id="PTHR43765:SF2">
    <property type="entry name" value="2-DEHYDROPANTOATE 2-REDUCTASE"/>
    <property type="match status" value="1"/>
</dbReference>
<dbReference type="GO" id="GO:0015940">
    <property type="term" value="P:pantothenate biosynthetic process"/>
    <property type="evidence" value="ECO:0007669"/>
    <property type="project" value="UniProtKB-UniPathway"/>
</dbReference>
<dbReference type="EC" id="1.1.1.169" evidence="3 10"/>
<feature type="domain" description="Ketopantoate reductase C-terminal" evidence="12">
    <location>
        <begin position="198"/>
        <end position="322"/>
    </location>
</feature>
<dbReference type="NCBIfam" id="TIGR00745">
    <property type="entry name" value="apbA_panE"/>
    <property type="match status" value="1"/>
</dbReference>
<dbReference type="InterPro" id="IPR036291">
    <property type="entry name" value="NAD(P)-bd_dom_sf"/>
</dbReference>
<dbReference type="Pfam" id="PF08546">
    <property type="entry name" value="ApbA_C"/>
    <property type="match status" value="1"/>
</dbReference>
<dbReference type="Pfam" id="PF02558">
    <property type="entry name" value="ApbA"/>
    <property type="match status" value="1"/>
</dbReference>
<name>A0A4R1G9B4_9GAMM</name>
<comment type="similarity">
    <text evidence="2 10">Belongs to the ketopantoate reductase family.</text>
</comment>
<evidence type="ECO:0000256" key="3">
    <source>
        <dbReference type="ARBA" id="ARBA00013014"/>
    </source>
</evidence>
<dbReference type="OrthoDB" id="6530772at2"/>
<evidence type="ECO:0000313" key="13">
    <source>
        <dbReference type="EMBL" id="TCK04777.1"/>
    </source>
</evidence>
<dbReference type="Gene3D" id="1.10.1040.10">
    <property type="entry name" value="N-(1-d-carboxylethyl)-l-norvaline Dehydrogenase, domain 2"/>
    <property type="match status" value="1"/>
</dbReference>
<dbReference type="SUPFAM" id="SSF51735">
    <property type="entry name" value="NAD(P)-binding Rossmann-fold domains"/>
    <property type="match status" value="1"/>
</dbReference>
<dbReference type="SUPFAM" id="SSF48179">
    <property type="entry name" value="6-phosphogluconate dehydrogenase C-terminal domain-like"/>
    <property type="match status" value="1"/>
</dbReference>
<comment type="function">
    <text evidence="10">Catalyzes the NADPH-dependent reduction of ketopantoate into pantoic acid.</text>
</comment>
<evidence type="ECO:0000256" key="9">
    <source>
        <dbReference type="ARBA" id="ARBA00048793"/>
    </source>
</evidence>
<evidence type="ECO:0000256" key="5">
    <source>
        <dbReference type="ARBA" id="ARBA00022655"/>
    </source>
</evidence>
<dbReference type="GO" id="GO:0005737">
    <property type="term" value="C:cytoplasm"/>
    <property type="evidence" value="ECO:0007669"/>
    <property type="project" value="TreeGrafter"/>
</dbReference>
<evidence type="ECO:0000256" key="2">
    <source>
        <dbReference type="ARBA" id="ARBA00007870"/>
    </source>
</evidence>
<dbReference type="GO" id="GO:0050661">
    <property type="term" value="F:NADP binding"/>
    <property type="evidence" value="ECO:0007669"/>
    <property type="project" value="TreeGrafter"/>
</dbReference>
<dbReference type="Gene3D" id="3.40.50.720">
    <property type="entry name" value="NAD(P)-binding Rossmann-like Domain"/>
    <property type="match status" value="1"/>
</dbReference>
<dbReference type="Proteomes" id="UP000294546">
    <property type="component" value="Unassembled WGS sequence"/>
</dbReference>
<dbReference type="GO" id="GO:0008677">
    <property type="term" value="F:2-dehydropantoate 2-reductase activity"/>
    <property type="evidence" value="ECO:0007669"/>
    <property type="project" value="UniProtKB-EC"/>
</dbReference>
<dbReference type="RefSeq" id="WP_132294641.1">
    <property type="nucleotide sequence ID" value="NZ_SMFU01000010.1"/>
</dbReference>